<dbReference type="AlphaFoldDB" id="A0A835LLN5"/>
<keyword evidence="3" id="KW-0238">DNA-binding</keyword>
<comment type="caution">
    <text evidence="8">The sequence shown here is derived from an EMBL/GenBank/DDBJ whole genome shotgun (WGS) entry which is preliminary data.</text>
</comment>
<keyword evidence="2" id="KW-0805">Transcription regulation</keyword>
<protein>
    <recommendedName>
        <fullName evidence="7">WRKY domain-containing protein</fullName>
    </recommendedName>
</protein>
<dbReference type="Gene3D" id="2.20.25.80">
    <property type="entry name" value="WRKY domain"/>
    <property type="match status" value="1"/>
</dbReference>
<evidence type="ECO:0000256" key="4">
    <source>
        <dbReference type="ARBA" id="ARBA00023163"/>
    </source>
</evidence>
<feature type="compositionally biased region" description="Basic and acidic residues" evidence="6">
    <location>
        <begin position="130"/>
        <end position="141"/>
    </location>
</feature>
<keyword evidence="5" id="KW-0539">Nucleus</keyword>
<dbReference type="SMR" id="A0A835LLN5"/>
<dbReference type="GO" id="GO:0003700">
    <property type="term" value="F:DNA-binding transcription factor activity"/>
    <property type="evidence" value="ECO:0007669"/>
    <property type="project" value="InterPro"/>
</dbReference>
<reference evidence="8 9" key="1">
    <citation type="submission" date="2020-10" db="EMBL/GenBank/DDBJ databases">
        <title>The Coptis chinensis genome and diversification of protoberbering-type alkaloids.</title>
        <authorList>
            <person name="Wang B."/>
            <person name="Shu S."/>
            <person name="Song C."/>
            <person name="Liu Y."/>
        </authorList>
    </citation>
    <scope>NUCLEOTIDE SEQUENCE [LARGE SCALE GENOMIC DNA]</scope>
    <source>
        <strain evidence="8">HL-2020</strain>
        <tissue evidence="8">Leaf</tissue>
    </source>
</reference>
<keyword evidence="9" id="KW-1185">Reference proteome</keyword>
<dbReference type="InterPro" id="IPR044810">
    <property type="entry name" value="WRKY_plant"/>
</dbReference>
<dbReference type="SMART" id="SM00774">
    <property type="entry name" value="WRKY"/>
    <property type="match status" value="1"/>
</dbReference>
<dbReference type="EMBL" id="JADFTS010000007">
    <property type="protein sequence ID" value="KAF9596064.1"/>
    <property type="molecule type" value="Genomic_DNA"/>
</dbReference>
<evidence type="ECO:0000256" key="1">
    <source>
        <dbReference type="ARBA" id="ARBA00004123"/>
    </source>
</evidence>
<dbReference type="PANTHER" id="PTHR31429:SF3">
    <property type="entry name" value="WRKY TRANSCRIPTION FACTOR 40-RELATED"/>
    <property type="match status" value="1"/>
</dbReference>
<dbReference type="GO" id="GO:0043565">
    <property type="term" value="F:sequence-specific DNA binding"/>
    <property type="evidence" value="ECO:0007669"/>
    <property type="project" value="InterPro"/>
</dbReference>
<evidence type="ECO:0000256" key="6">
    <source>
        <dbReference type="SAM" id="MobiDB-lite"/>
    </source>
</evidence>
<evidence type="ECO:0000256" key="5">
    <source>
        <dbReference type="ARBA" id="ARBA00023242"/>
    </source>
</evidence>
<keyword evidence="4" id="KW-0804">Transcription</keyword>
<dbReference type="InterPro" id="IPR003657">
    <property type="entry name" value="WRKY_dom"/>
</dbReference>
<evidence type="ECO:0000256" key="3">
    <source>
        <dbReference type="ARBA" id="ARBA00023125"/>
    </source>
</evidence>
<feature type="domain" description="WRKY" evidence="7">
    <location>
        <begin position="158"/>
        <end position="197"/>
    </location>
</feature>
<dbReference type="PANTHER" id="PTHR31429">
    <property type="entry name" value="WRKY TRANSCRIPTION FACTOR 36-RELATED"/>
    <property type="match status" value="1"/>
</dbReference>
<gene>
    <name evidence="8" type="ORF">IFM89_007117</name>
</gene>
<evidence type="ECO:0000256" key="2">
    <source>
        <dbReference type="ARBA" id="ARBA00023015"/>
    </source>
</evidence>
<comment type="subcellular location">
    <subcellularLocation>
        <location evidence="1">Nucleus</location>
    </subcellularLocation>
</comment>
<dbReference type="Pfam" id="PF03106">
    <property type="entry name" value="WRKY"/>
    <property type="match status" value="1"/>
</dbReference>
<sequence>MAITDSTTSMDTSLINLELNINSIRPKDGIPKKDLEFNFMDVGKKISTKDEAGVLAEELHRMNAENKRLSDMLTMMCENYRTLQSHLIELTSQNSSKAPTPPKKRKAESDDNSNLNRINGSAESSSSDEESSKKPKNEQKQRHLKHASGPMHPIPALAYFKCSFAPSCPVKKKVQRSVEDRSILVATYEGEHNHAHPSQADATLGITQGVTLKSVPYSTLVGSSGPSITLDLTQPGFSHDTKISNQGVDQSPAYKQFLVEQMASSLSNDPSFKAALAAAISGRILQHPTAEKW</sequence>
<evidence type="ECO:0000313" key="9">
    <source>
        <dbReference type="Proteomes" id="UP000631114"/>
    </source>
</evidence>
<name>A0A835LLN5_9MAGN</name>
<dbReference type="PROSITE" id="PS50811">
    <property type="entry name" value="WRKY"/>
    <property type="match status" value="1"/>
</dbReference>
<dbReference type="InterPro" id="IPR036576">
    <property type="entry name" value="WRKY_dom_sf"/>
</dbReference>
<evidence type="ECO:0000313" key="8">
    <source>
        <dbReference type="EMBL" id="KAF9596064.1"/>
    </source>
</evidence>
<dbReference type="SUPFAM" id="SSF118290">
    <property type="entry name" value="WRKY DNA-binding domain"/>
    <property type="match status" value="1"/>
</dbReference>
<proteinExistence type="predicted"/>
<feature type="region of interest" description="Disordered" evidence="6">
    <location>
        <begin position="90"/>
        <end position="150"/>
    </location>
</feature>
<evidence type="ECO:0000259" key="7">
    <source>
        <dbReference type="PROSITE" id="PS50811"/>
    </source>
</evidence>
<dbReference type="GO" id="GO:0005634">
    <property type="term" value="C:nucleus"/>
    <property type="evidence" value="ECO:0007669"/>
    <property type="project" value="UniProtKB-SubCell"/>
</dbReference>
<accession>A0A835LLN5</accession>
<dbReference type="OrthoDB" id="1879341at2759"/>
<dbReference type="Proteomes" id="UP000631114">
    <property type="component" value="Unassembled WGS sequence"/>
</dbReference>
<organism evidence="8 9">
    <name type="scientific">Coptis chinensis</name>
    <dbReference type="NCBI Taxonomy" id="261450"/>
    <lineage>
        <taxon>Eukaryota</taxon>
        <taxon>Viridiplantae</taxon>
        <taxon>Streptophyta</taxon>
        <taxon>Embryophyta</taxon>
        <taxon>Tracheophyta</taxon>
        <taxon>Spermatophyta</taxon>
        <taxon>Magnoliopsida</taxon>
        <taxon>Ranunculales</taxon>
        <taxon>Ranunculaceae</taxon>
        <taxon>Coptidoideae</taxon>
        <taxon>Coptis</taxon>
    </lineage>
</organism>